<name>W9SPM9_9ROSA</name>
<evidence type="ECO:0000313" key="3">
    <source>
        <dbReference type="Proteomes" id="UP000030645"/>
    </source>
</evidence>
<accession>W9SPM9</accession>
<dbReference type="Proteomes" id="UP000030645">
    <property type="component" value="Unassembled WGS sequence"/>
</dbReference>
<evidence type="ECO:0000313" key="2">
    <source>
        <dbReference type="EMBL" id="EXC20039.1"/>
    </source>
</evidence>
<organism evidence="2 3">
    <name type="scientific">Morus notabilis</name>
    <dbReference type="NCBI Taxonomy" id="981085"/>
    <lineage>
        <taxon>Eukaryota</taxon>
        <taxon>Viridiplantae</taxon>
        <taxon>Streptophyta</taxon>
        <taxon>Embryophyta</taxon>
        <taxon>Tracheophyta</taxon>
        <taxon>Spermatophyta</taxon>
        <taxon>Magnoliopsida</taxon>
        <taxon>eudicotyledons</taxon>
        <taxon>Gunneridae</taxon>
        <taxon>Pentapetalae</taxon>
        <taxon>rosids</taxon>
        <taxon>fabids</taxon>
        <taxon>Rosales</taxon>
        <taxon>Moraceae</taxon>
        <taxon>Moreae</taxon>
        <taxon>Morus</taxon>
    </lineage>
</organism>
<dbReference type="AlphaFoldDB" id="W9SPM9"/>
<reference evidence="3" key="1">
    <citation type="submission" date="2013-01" db="EMBL/GenBank/DDBJ databases">
        <title>Draft Genome Sequence of a Mulberry Tree, Morus notabilis C.K. Schneid.</title>
        <authorList>
            <person name="He N."/>
            <person name="Zhao S."/>
        </authorList>
    </citation>
    <scope>NUCLEOTIDE SEQUENCE</scope>
</reference>
<feature type="region of interest" description="Disordered" evidence="1">
    <location>
        <begin position="75"/>
        <end position="94"/>
    </location>
</feature>
<proteinExistence type="predicted"/>
<protein>
    <submittedName>
        <fullName evidence="2">Uncharacterized protein</fullName>
    </submittedName>
</protein>
<gene>
    <name evidence="2" type="ORF">L484_015717</name>
</gene>
<sequence length="107" mass="11872">MQVHPDVTGNSPFLVIHEKKVKPFPLLPSEKEDPESEVPHASVEVEFEFSQEKWVHFGCEIILIAKMIAIDEKRDGQEREEGNGEGLDNGFGLDELALEAVESGVGD</sequence>
<dbReference type="EMBL" id="KE345900">
    <property type="protein sequence ID" value="EXC20039.1"/>
    <property type="molecule type" value="Genomic_DNA"/>
</dbReference>
<evidence type="ECO:0000256" key="1">
    <source>
        <dbReference type="SAM" id="MobiDB-lite"/>
    </source>
</evidence>
<keyword evidence="3" id="KW-1185">Reference proteome</keyword>